<organism evidence="1 2">
    <name type="scientific">Pistacia atlantica</name>
    <dbReference type="NCBI Taxonomy" id="434234"/>
    <lineage>
        <taxon>Eukaryota</taxon>
        <taxon>Viridiplantae</taxon>
        <taxon>Streptophyta</taxon>
        <taxon>Embryophyta</taxon>
        <taxon>Tracheophyta</taxon>
        <taxon>Spermatophyta</taxon>
        <taxon>Magnoliopsida</taxon>
        <taxon>eudicotyledons</taxon>
        <taxon>Gunneridae</taxon>
        <taxon>Pentapetalae</taxon>
        <taxon>rosids</taxon>
        <taxon>malvids</taxon>
        <taxon>Sapindales</taxon>
        <taxon>Anacardiaceae</taxon>
        <taxon>Pistacia</taxon>
    </lineage>
</organism>
<sequence>MLASYNSIEQTLTASDARFLEDFSFDPSVDSGGRTALHFAAAEGHKEIVQVLLKANKDAYLKADEDGRIPLHLAAMRGRLEVMEELINTKAQSTESPSKKWKAALKKEAQTQSTTSEWTKKYMKYKSNYYENIRDGGHID</sequence>
<evidence type="ECO:0000313" key="2">
    <source>
        <dbReference type="Proteomes" id="UP001164250"/>
    </source>
</evidence>
<name>A0ACC0ZTY9_9ROSI</name>
<evidence type="ECO:0000313" key="1">
    <source>
        <dbReference type="EMBL" id="KAJ0076460.1"/>
    </source>
</evidence>
<keyword evidence="2" id="KW-1185">Reference proteome</keyword>
<dbReference type="EMBL" id="CM047910">
    <property type="protein sequence ID" value="KAJ0076460.1"/>
    <property type="molecule type" value="Genomic_DNA"/>
</dbReference>
<comment type="caution">
    <text evidence="1">The sequence shown here is derived from an EMBL/GenBank/DDBJ whole genome shotgun (WGS) entry which is preliminary data.</text>
</comment>
<proteinExistence type="predicted"/>
<dbReference type="Proteomes" id="UP001164250">
    <property type="component" value="Chromosome 15"/>
</dbReference>
<reference evidence="2" key="1">
    <citation type="journal article" date="2023" name="G3 (Bethesda)">
        <title>Genome assembly and association tests identify interacting loci associated with vigor, precocity, and sex in interspecific pistachio rootstocks.</title>
        <authorList>
            <person name="Palmer W."/>
            <person name="Jacygrad E."/>
            <person name="Sagayaradj S."/>
            <person name="Cavanaugh K."/>
            <person name="Han R."/>
            <person name="Bertier L."/>
            <person name="Beede B."/>
            <person name="Kafkas S."/>
            <person name="Golino D."/>
            <person name="Preece J."/>
            <person name="Michelmore R."/>
        </authorList>
    </citation>
    <scope>NUCLEOTIDE SEQUENCE [LARGE SCALE GENOMIC DNA]</scope>
</reference>
<protein>
    <submittedName>
        <fullName evidence="1">Uncharacterized protein</fullName>
    </submittedName>
</protein>
<gene>
    <name evidence="1" type="ORF">Patl1_33602</name>
</gene>
<accession>A0ACC0ZTY9</accession>